<organism evidence="3 4">
    <name type="scientific">Cymbomonas tetramitiformis</name>
    <dbReference type="NCBI Taxonomy" id="36881"/>
    <lineage>
        <taxon>Eukaryota</taxon>
        <taxon>Viridiplantae</taxon>
        <taxon>Chlorophyta</taxon>
        <taxon>Pyramimonadophyceae</taxon>
        <taxon>Pyramimonadales</taxon>
        <taxon>Pyramimonadaceae</taxon>
        <taxon>Cymbomonas</taxon>
    </lineage>
</organism>
<protein>
    <recommendedName>
        <fullName evidence="5">Terpene utilization protein AtuA</fullName>
    </recommendedName>
</protein>
<gene>
    <name evidence="3" type="ORF">CYMTET_12157</name>
</gene>
<dbReference type="Proteomes" id="UP001190700">
    <property type="component" value="Unassembled WGS sequence"/>
</dbReference>
<feature type="domain" description="Acyclic terpene utilisation N-terminal" evidence="1">
    <location>
        <begin position="8"/>
        <end position="472"/>
    </location>
</feature>
<reference evidence="3 4" key="1">
    <citation type="journal article" date="2015" name="Genome Biol. Evol.">
        <title>Comparative Genomics of a Bacterivorous Green Alga Reveals Evolutionary Causalities and Consequences of Phago-Mixotrophic Mode of Nutrition.</title>
        <authorList>
            <person name="Burns J.A."/>
            <person name="Paasch A."/>
            <person name="Narechania A."/>
            <person name="Kim E."/>
        </authorList>
    </citation>
    <scope>NUCLEOTIDE SEQUENCE [LARGE SCALE GENOMIC DNA]</scope>
    <source>
        <strain evidence="3 4">PLY_AMNH</strain>
    </source>
</reference>
<dbReference type="EMBL" id="LGRX02004589">
    <property type="protein sequence ID" value="KAK3279982.1"/>
    <property type="molecule type" value="Genomic_DNA"/>
</dbReference>
<comment type="caution">
    <text evidence="3">The sequence shown here is derived from an EMBL/GenBank/DDBJ whole genome shotgun (WGS) entry which is preliminary data.</text>
</comment>
<dbReference type="Pfam" id="PF23544">
    <property type="entry name" value="AtuA_ferredoxin"/>
    <property type="match status" value="1"/>
</dbReference>
<evidence type="ECO:0008006" key="5">
    <source>
        <dbReference type="Google" id="ProtNLM"/>
    </source>
</evidence>
<evidence type="ECO:0000259" key="1">
    <source>
        <dbReference type="Pfam" id="PF07287"/>
    </source>
</evidence>
<dbReference type="AlphaFoldDB" id="A0AAE0GKU7"/>
<feature type="domain" description="AtuA-like ferredoxin-fold" evidence="2">
    <location>
        <begin position="514"/>
        <end position="612"/>
    </location>
</feature>
<dbReference type="Pfam" id="PF07287">
    <property type="entry name" value="AtuA"/>
    <property type="match status" value="1"/>
</dbReference>
<sequence>MTRADGKVRVGCYSGFWGDSLMGPVQLVRQSEPPLDYLVADYLAEVTMGILARQRGSQKPSGGVGKGGYIAEFVTEVWKPLCNDILDRGVRVVTNAGGLDPLECKRAIEEEARKQGREVVVAAVSGDDLFQSWGDLLKSNAIQEFKLEGEEDSLPPAKEKVLSVNAYFGAGGIVEALRQGAQVVVTGRCADSALVLGPLIHEFGWGWQEWDKLASGSLIGHLLECGCQCTGGNYTDWRLSANSGHGGWSNMGFPIAECAEDGSCVITKPPRTGGLVTPGTVAEQLVYEMGDPAAYLLPDVIVDSTQVRLAQVGEDRVRVEGVKGMPPTGTYKCSITTLAGYKMISEFIIGGLEARLKSEAMAESILQRASAMIKAKGLPPFSTTLVEVLGCEHTYGPHARAPVQANREVVVRVCAEHSNPKALSVLAKELAAAATGGPPGAIGFCGGGRPRPAPKVRHTAVLVNRALTPATVTTTGKEPIVWRPEEISSWPTAQAVPASGPLPAYPPAGDRQRVPLVAVAIARSGDKGDSANVGVMARKPEYYPLLKAALTPEVVQEYFRHLVKGQVTRYELPGIHGINFILTQCLGGGGLASLQVDKQGKSFAQMLLSMEIEVPAEWNVSITPVGANKIMSRL</sequence>
<dbReference type="InterPro" id="IPR056362">
    <property type="entry name" value="AtuA-like_ferredoxin_dom"/>
</dbReference>
<name>A0AAE0GKU7_9CHLO</name>
<keyword evidence="4" id="KW-1185">Reference proteome</keyword>
<dbReference type="PANTHER" id="PTHR47708">
    <property type="match status" value="1"/>
</dbReference>
<evidence type="ECO:0000313" key="3">
    <source>
        <dbReference type="EMBL" id="KAK3279982.1"/>
    </source>
</evidence>
<accession>A0AAE0GKU7</accession>
<evidence type="ECO:0000259" key="2">
    <source>
        <dbReference type="Pfam" id="PF23544"/>
    </source>
</evidence>
<proteinExistence type="predicted"/>
<evidence type="ECO:0000313" key="4">
    <source>
        <dbReference type="Proteomes" id="UP001190700"/>
    </source>
</evidence>
<dbReference type="PANTHER" id="PTHR47708:SF2">
    <property type="entry name" value="SI:CH73-132F6.5"/>
    <property type="match status" value="1"/>
</dbReference>
<dbReference type="InterPro" id="IPR010839">
    <property type="entry name" value="AtuA_N"/>
</dbReference>